<dbReference type="Pfam" id="PF19290">
    <property type="entry name" value="PmbA_TldD_2nd"/>
    <property type="match status" value="1"/>
</dbReference>
<feature type="domain" description="Metalloprotease TldD/E C-terminal" evidence="6">
    <location>
        <begin position="242"/>
        <end position="470"/>
    </location>
</feature>
<dbReference type="Pfam" id="PF19289">
    <property type="entry name" value="PmbA_TldD_3rd"/>
    <property type="match status" value="1"/>
</dbReference>
<protein>
    <submittedName>
        <fullName evidence="8">Metalloprotease TldD</fullName>
        <ecNumber evidence="8">3.4.24.-</ecNumber>
    </submittedName>
</protein>
<organism evidence="8 9">
    <name type="scientific">Chitiniphilus purpureus</name>
    <dbReference type="NCBI Taxonomy" id="2981137"/>
    <lineage>
        <taxon>Bacteria</taxon>
        <taxon>Pseudomonadati</taxon>
        <taxon>Pseudomonadota</taxon>
        <taxon>Betaproteobacteria</taxon>
        <taxon>Neisseriales</taxon>
        <taxon>Chitinibacteraceae</taxon>
        <taxon>Chitiniphilus</taxon>
    </lineage>
</organism>
<dbReference type="PANTHER" id="PTHR30624">
    <property type="entry name" value="UNCHARACTERIZED PROTEIN TLDD AND PMBA"/>
    <property type="match status" value="1"/>
</dbReference>
<keyword evidence="9" id="KW-1185">Reference proteome</keyword>
<proteinExistence type="inferred from homology"/>
<dbReference type="NCBIfam" id="NF008006">
    <property type="entry name" value="PRK10735.1"/>
    <property type="match status" value="1"/>
</dbReference>
<evidence type="ECO:0000256" key="4">
    <source>
        <dbReference type="ARBA" id="ARBA00023049"/>
    </source>
</evidence>
<keyword evidence="4 8" id="KW-0482">Metalloprotease</keyword>
<feature type="domain" description="Metalloprotease TldD/E central" evidence="7">
    <location>
        <begin position="126"/>
        <end position="234"/>
    </location>
</feature>
<feature type="domain" description="Metalloprotease TldD/E N-terminal" evidence="5">
    <location>
        <begin position="37"/>
        <end position="97"/>
    </location>
</feature>
<dbReference type="InterPro" id="IPR051463">
    <property type="entry name" value="Peptidase_U62_metallo"/>
</dbReference>
<dbReference type="GO" id="GO:0008237">
    <property type="term" value="F:metallopeptidase activity"/>
    <property type="evidence" value="ECO:0007669"/>
    <property type="project" value="UniProtKB-KW"/>
</dbReference>
<dbReference type="RefSeq" id="WP_263124158.1">
    <property type="nucleotide sequence ID" value="NZ_CP106753.1"/>
</dbReference>
<reference evidence="8" key="1">
    <citation type="submission" date="2022-10" db="EMBL/GenBank/DDBJ databases">
        <title>Chitiniphilus purpureus sp. nov., a novel chitin-degrading bacterium isolated from crawfish pond sediment.</title>
        <authorList>
            <person name="Li K."/>
        </authorList>
    </citation>
    <scope>NUCLEOTIDE SEQUENCE</scope>
    <source>
        <strain evidence="8">CD1</strain>
    </source>
</reference>
<dbReference type="SUPFAM" id="SSF111283">
    <property type="entry name" value="Putative modulator of DNA gyrase, PmbA/TldD"/>
    <property type="match status" value="1"/>
</dbReference>
<evidence type="ECO:0000256" key="3">
    <source>
        <dbReference type="ARBA" id="ARBA00022801"/>
    </source>
</evidence>
<dbReference type="InterPro" id="IPR025502">
    <property type="entry name" value="TldD"/>
</dbReference>
<dbReference type="InterPro" id="IPR002510">
    <property type="entry name" value="Metalloprtase-TldD/E_N"/>
</dbReference>
<dbReference type="InterPro" id="IPR045570">
    <property type="entry name" value="Metalloprtase-TldD/E_cen_dom"/>
</dbReference>
<evidence type="ECO:0000259" key="7">
    <source>
        <dbReference type="Pfam" id="PF19290"/>
    </source>
</evidence>
<dbReference type="PIRSF" id="PIRSF004919">
    <property type="entry name" value="TldD"/>
    <property type="match status" value="1"/>
</dbReference>
<evidence type="ECO:0000259" key="6">
    <source>
        <dbReference type="Pfam" id="PF19289"/>
    </source>
</evidence>
<evidence type="ECO:0000313" key="9">
    <source>
        <dbReference type="Proteomes" id="UP001061302"/>
    </source>
</evidence>
<dbReference type="Gene3D" id="3.30.2290.10">
    <property type="entry name" value="PmbA/TldD superfamily"/>
    <property type="match status" value="1"/>
</dbReference>
<evidence type="ECO:0000313" key="8">
    <source>
        <dbReference type="EMBL" id="UXY14835.1"/>
    </source>
</evidence>
<dbReference type="InterPro" id="IPR035068">
    <property type="entry name" value="TldD/PmbA_N"/>
</dbReference>
<dbReference type="InterPro" id="IPR036059">
    <property type="entry name" value="TldD/PmbA_sf"/>
</dbReference>
<dbReference type="Proteomes" id="UP001061302">
    <property type="component" value="Chromosome"/>
</dbReference>
<comment type="similarity">
    <text evidence="1">Belongs to the peptidase U62 family.</text>
</comment>
<dbReference type="Pfam" id="PF01523">
    <property type="entry name" value="PmbA_TldD_1st"/>
    <property type="match status" value="1"/>
</dbReference>
<keyword evidence="2" id="KW-0645">Protease</keyword>
<dbReference type="PANTHER" id="PTHR30624:SF4">
    <property type="entry name" value="METALLOPROTEASE TLDD"/>
    <property type="match status" value="1"/>
</dbReference>
<dbReference type="EMBL" id="CP106753">
    <property type="protein sequence ID" value="UXY14835.1"/>
    <property type="molecule type" value="Genomic_DNA"/>
</dbReference>
<gene>
    <name evidence="8" type="primary">tldD</name>
    <name evidence="8" type="ORF">N8I74_16165</name>
</gene>
<evidence type="ECO:0000256" key="2">
    <source>
        <dbReference type="ARBA" id="ARBA00022670"/>
    </source>
</evidence>
<sequence length="479" mass="50793">MNALATAEQILLAPANLTEASLTRVFGELNAHDLDYADLYFQYSRSEAWSLDEGIVKSGSFAIDQGVGVRAVAGEKTAFAYSDDIRLDPLLEAARATRAIGRQGGSGTAALRREVAGHQLYQPVDPLASLNEAGKVALLERVEAVARSLDPRVVQVMASLASEYEVVFVARHDGHRAADVRPLVRLSVQVIVEENGRREQGSAGGGGRYDYRYFSDALITDYAQKAVAQAVLNLSARQAPAGEMTVVLGNGWPGILLHEAIGHGLEGDFNRKGSSAFSGRIGERVAAPGVTVIDDGTIPDRRGSLNIDDEGNPTQRTVLIEDGILRGYIQDNLNARLMGMPVTGNGRRESYAHLPMPRMTNTIMPAGNHDPDEILASVKEGLYAVNFGGGQVDITSGKFVFSAAEAWWVKDGKLQYPVKGATLIGNGPDVLTRVSMIGNDLSLDPGVGTCGKDGQSVPVGVGQPTMRIDGGLTVGGTAG</sequence>
<accession>A0ABY6DKF3</accession>
<dbReference type="EC" id="3.4.24.-" evidence="8"/>
<dbReference type="InterPro" id="IPR045569">
    <property type="entry name" value="Metalloprtase-TldD/E_C"/>
</dbReference>
<evidence type="ECO:0000259" key="5">
    <source>
        <dbReference type="Pfam" id="PF01523"/>
    </source>
</evidence>
<keyword evidence="3 8" id="KW-0378">Hydrolase</keyword>
<name>A0ABY6DKF3_9NEIS</name>
<evidence type="ECO:0000256" key="1">
    <source>
        <dbReference type="ARBA" id="ARBA00005836"/>
    </source>
</evidence>